<sequence length="2607" mass="293132">METVPETSEIQIAKSSPEPSSTRPNPFDDSDVSSRKRRRTSASGSPSASIDTGLHRSESGSSPFSTVNTSVTALDDKIKVDRGSQQPRTPPQAAISPAFTPEPPTSSRVTINLRNAPYSDSTASPSAPQYFSPSKVRIQTPEEDQVQKSIEEEADLGLALNANGDLGLAHASPVASPSPPVEVITIQEDDSVAEEVELVFDQSLLDGPIADPTVEFPYSNTQNTLMETSSRLQNYLSSQPSPDPAAIEQIREWLDKFLTFAKQSNPQVVLDSLRSNKSFWSSFPNIIDATINRQNGLSTLPGAQVTRVAVLGLYHTFLAFTAHLLLLDSQSIQEWQSHIQPDPDGPLLFAPDYLHQLYRLKQYHEQLRGGDFSDFPLNSPGYMNVGAYFIRQLQAFLGGSIEFLGSYATALTAVVSVVPRLVDVLAPVAQVLVFCLHEPADPVGLASQGQLRNIYELWKSLSSLLGVIIDKHVGHLTKDRAASLIDALSEMLRICLPCGHDETNRLLEDHKAEYPDLVASGEQSFSTSLTVYAIMWEWKTDMLARLIRSTQMQLRVMAIEIMSTELIASWRRTSNREMGPQDPFLSHQGRYLLRINLVDYLTGSNCHPELVSGSSNILGFLVVTNMYSATHSDRLWRGITQSQDPRAAKALTELNSSITNLLDYNALLSLCEKFQTLPIQDFNSSTIFFCSYVLKELISRCQRDGITPGLLPYELCLRLLKESSICTPDSQSLYLEIQIEAMARLDNLVTFGMDDEDRKKLYSSCVEDLAANSPTAMGSLCCLLIAMKGNVANELTVLIEQFGLVRLLIEELAHTIDVGKAAGMAVVFSGASSRSRREFITKIIYHRPDAISGDLGKKLWDLLVGTACLGDEDRNSGWEIIMAFDRETAARNPFLQSCYALYLPSLPPSCFCRGMLNCVIAQVFYAVNDNAVDCALDDQRDVVQSGLEQLWRIILGADDAENASIGIKALAVDVYLESRAILTYPFNRARQIHSSFVDRCLGQLKDAARKIKASSDGISSGEDEPMVIVTSEDEIHEQERIFTRTLQLLGLFVETHYTKPALCAPDFRPFVNQDPNEVQGDLTTLQYQTFNDGTETEMKPLHIGKLNTAASLLSSLKLETGFSHYRVFYQGQQFLPTEEEICKSLESLEVNEGLILVRREEDDFDAVNPVRVKPGSSPIEIQILSHFQELWMYLGMEDAIAKEVYSLLVQLPTDGGIIDLFESPTATHTDIFPPGQPHKSLYVIRALTEYIESIRLIESSDEKGRKALRFSQSSYEEALRRSYSLVVLAISNESFLDQITPALQTELMQALMATFVRLLQNTWVLSRQSVQDGATYPSPSRLVEILSYASESTQEGSESLIDGSIAAILRLCLVHNAFLERIANLDSFTDLLKSLILLDPRSTVRNRVVEMVRDALETEEGILAPSESDVVASSYPLTRFAWSTISSFLPEAVSVPGQCHEFFGGLEYLLYKSFQVMPSELDTPAVAAQVCQLLLSHDSTESLDEPESQDVLASDLLSILLGCLQVDETLPASSSLPDDIVQDLFWRHLFPKLRSQLGQPEQRVLLRPETRQKLYRAILRLAENNQVVLGPLLRSLNSLVPYYSDEREGHYIYDLPCQFNREKAIKPCRYVGLRNLSNTCYLNALVTQLFMNTQFRQFILSLDIPHNTSSQQLLFHAQKLLAYMQESHCRFVDPELFVSSIRTYEDTFIDINSQMDVDEFYNLLFDRLEAQLPRDDQRRELRGIYGGQLVQQIKSQECTHVSERFEPFSAIQCDINGKRTLQESLEAYVGGEVMEGDNRYKCSSCDRHVDAVKRACLKDVPDNLIFHLKRFDFSLRTFQRSKINDYFSFPRTIDMRPYTIDHLRDPAADAGQADIFELVGVLVHSGTAESGHYYSFIRERTSTDDQPRWFEFNDDNVSLWDSRNMANQTFGGPGQQPVHDSNGTGFAKNYSGYMLFYQRSSSLAAEQQQAELSTTTGTVAPVQVEVPPDLKEHILRENANILKRHCLFDPNYIAFVESCFVQAKLLVNNASPSPWQQQNQNALYNLPHGLKDLAMEMALSHLDQIVTRIENMPDLEEFSAMIRLAVVECGDCALAFFEYFSRRHEAFRMLAQRHPEVAVRNYSCKLLFLAMEKIAIEMPNVYDPLSANIIIQDDRSDIAVDSPASRTPSSPRFSVLEEATSLIGYLWGHFHFHLRSWDEVFGLLLSFAKMGPREVAQLLANDYLLKLLRIIAADTMTELPPNYSKMLQNIYRRMPRPPPYAAILELIDYLISQLEPLLGTPYIVDTPEERLNRDEAPFPWTADEVQMIHSHPERQLGSFFVEKLIAIDQARPTTHRILGRLTSLAPQMDLRILNSLRRKLEAESTMQPMDPFLRAAVQYLESTQSVAHSRSIIRFIAMQARSLQNTEPVAFLDFFSAALNLKRPDGDVVRAIEHCSLETLPDWVPHLLACGDGGVKYDTVRFLDVELFDQVSNTYDVDEDEVSMLERREKLRELVRQLGRACVFYLRDTHVRQRNPIGRDTALVMVQVTSKCTPYFSEEPGVEDEGSIEFNNLQIDTANAVRAMIVDEVEDDNSDWEGSYMSSDPLDCQPDLGVQQIGEPDEALATR</sequence>
<dbReference type="PANTHER" id="PTHR24006">
    <property type="entry name" value="UBIQUITIN CARBOXYL-TERMINAL HYDROLASE"/>
    <property type="match status" value="1"/>
</dbReference>
<evidence type="ECO:0000256" key="1">
    <source>
        <dbReference type="SAM" id="MobiDB-lite"/>
    </source>
</evidence>
<evidence type="ECO:0000259" key="2">
    <source>
        <dbReference type="PROSITE" id="PS50235"/>
    </source>
</evidence>
<accession>A0A2K0SXL6</accession>
<gene>
    <name evidence="3" type="ORF">TGAMA5MH_10117</name>
</gene>
<dbReference type="InterPro" id="IPR038765">
    <property type="entry name" value="Papain-like_cys_pep_sf"/>
</dbReference>
<dbReference type="InterPro" id="IPR021905">
    <property type="entry name" value="DUF3517"/>
</dbReference>
<dbReference type="Pfam" id="PF12030">
    <property type="entry name" value="DUF3517"/>
    <property type="match status" value="1"/>
</dbReference>
<dbReference type="InterPro" id="IPR018200">
    <property type="entry name" value="USP_CS"/>
</dbReference>
<organism evidence="3 4">
    <name type="scientific">Trichoderma gamsii</name>
    <dbReference type="NCBI Taxonomy" id="398673"/>
    <lineage>
        <taxon>Eukaryota</taxon>
        <taxon>Fungi</taxon>
        <taxon>Dikarya</taxon>
        <taxon>Ascomycota</taxon>
        <taxon>Pezizomycotina</taxon>
        <taxon>Sordariomycetes</taxon>
        <taxon>Hypocreomycetidae</taxon>
        <taxon>Hypocreales</taxon>
        <taxon>Hypocreaceae</taxon>
        <taxon>Trichoderma</taxon>
    </lineage>
</organism>
<protein>
    <recommendedName>
        <fullName evidence="2">USP domain-containing protein</fullName>
    </recommendedName>
</protein>
<dbReference type="Gene3D" id="3.90.70.10">
    <property type="entry name" value="Cysteine proteinases"/>
    <property type="match status" value="1"/>
</dbReference>
<dbReference type="Proteomes" id="UP000236546">
    <property type="component" value="Unassembled WGS sequence"/>
</dbReference>
<reference evidence="3 4" key="1">
    <citation type="submission" date="2017-02" db="EMBL/GenBank/DDBJ databases">
        <title>Genomes of Trichoderma spp. with biocontrol activity.</title>
        <authorList>
            <person name="Gardiner D."/>
            <person name="Kazan K."/>
            <person name="Vos C."/>
            <person name="Harvey P."/>
        </authorList>
    </citation>
    <scope>NUCLEOTIDE SEQUENCE [LARGE SCALE GENOMIC DNA]</scope>
    <source>
        <strain evidence="3 4">A5MH</strain>
    </source>
</reference>
<dbReference type="OrthoDB" id="420187at2759"/>
<feature type="domain" description="USP" evidence="2">
    <location>
        <begin position="1631"/>
        <end position="1960"/>
    </location>
</feature>
<name>A0A2K0SXL6_9HYPO</name>
<dbReference type="PROSITE" id="PS50235">
    <property type="entry name" value="USP_3"/>
    <property type="match status" value="1"/>
</dbReference>
<dbReference type="CDD" id="cd02659">
    <property type="entry name" value="peptidase_C19C"/>
    <property type="match status" value="1"/>
</dbReference>
<proteinExistence type="predicted"/>
<comment type="caution">
    <text evidence="3">The sequence shown here is derived from an EMBL/GenBank/DDBJ whole genome shotgun (WGS) entry which is preliminary data.</text>
</comment>
<feature type="region of interest" description="Disordered" evidence="1">
    <location>
        <begin position="2573"/>
        <end position="2607"/>
    </location>
</feature>
<dbReference type="GO" id="GO:0005829">
    <property type="term" value="C:cytosol"/>
    <property type="evidence" value="ECO:0007669"/>
    <property type="project" value="TreeGrafter"/>
</dbReference>
<dbReference type="EMBL" id="MTYH01000115">
    <property type="protein sequence ID" value="PNP38018.1"/>
    <property type="molecule type" value="Genomic_DNA"/>
</dbReference>
<dbReference type="GO" id="GO:0005634">
    <property type="term" value="C:nucleus"/>
    <property type="evidence" value="ECO:0007669"/>
    <property type="project" value="TreeGrafter"/>
</dbReference>
<dbReference type="GO" id="GO:0016579">
    <property type="term" value="P:protein deubiquitination"/>
    <property type="evidence" value="ECO:0007669"/>
    <property type="project" value="InterPro"/>
</dbReference>
<dbReference type="FunFam" id="3.90.70.10:FF:000022">
    <property type="entry name" value="Ubiquitin carboxyl-terminal hydrolase 24"/>
    <property type="match status" value="1"/>
</dbReference>
<feature type="compositionally biased region" description="Polar residues" evidence="1">
    <location>
        <begin position="1"/>
        <end position="24"/>
    </location>
</feature>
<dbReference type="PROSITE" id="PS00973">
    <property type="entry name" value="USP_2"/>
    <property type="match status" value="1"/>
</dbReference>
<dbReference type="InterPro" id="IPR001394">
    <property type="entry name" value="Peptidase_C19_UCH"/>
</dbReference>
<evidence type="ECO:0000313" key="3">
    <source>
        <dbReference type="EMBL" id="PNP38018.1"/>
    </source>
</evidence>
<feature type="region of interest" description="Disordered" evidence="1">
    <location>
        <begin position="1"/>
        <end position="111"/>
    </location>
</feature>
<dbReference type="SUPFAM" id="SSF54001">
    <property type="entry name" value="Cysteine proteinases"/>
    <property type="match status" value="1"/>
</dbReference>
<evidence type="ECO:0000313" key="4">
    <source>
        <dbReference type="Proteomes" id="UP000236546"/>
    </source>
</evidence>
<dbReference type="PANTHER" id="PTHR24006:SF827">
    <property type="entry name" value="UBIQUITIN CARBOXYL-TERMINAL HYDROLASE 34"/>
    <property type="match status" value="1"/>
</dbReference>
<dbReference type="InterPro" id="IPR028889">
    <property type="entry name" value="USP"/>
</dbReference>
<dbReference type="GO" id="GO:0004843">
    <property type="term" value="F:cysteine-type deubiquitinase activity"/>
    <property type="evidence" value="ECO:0007669"/>
    <property type="project" value="InterPro"/>
</dbReference>
<dbReference type="Pfam" id="PF00443">
    <property type="entry name" value="UCH"/>
    <property type="match status" value="1"/>
</dbReference>
<dbReference type="InterPro" id="IPR050164">
    <property type="entry name" value="Peptidase_C19"/>
</dbReference>
<feature type="compositionally biased region" description="Polar residues" evidence="1">
    <location>
        <begin position="59"/>
        <end position="72"/>
    </location>
</feature>